<dbReference type="Pfam" id="PF03178">
    <property type="entry name" value="CPSF_A"/>
    <property type="match status" value="1"/>
</dbReference>
<dbReference type="InterPro" id="IPR004871">
    <property type="entry name" value="RSE1/DDB1/CPSF1_C"/>
</dbReference>
<dbReference type="GO" id="GO:0003676">
    <property type="term" value="F:nucleic acid binding"/>
    <property type="evidence" value="ECO:0007669"/>
    <property type="project" value="InterPro"/>
</dbReference>
<dbReference type="InterPro" id="IPR015943">
    <property type="entry name" value="WD40/YVTN_repeat-like_dom_sf"/>
</dbReference>
<keyword evidence="2" id="KW-0732">Signal</keyword>
<feature type="compositionally biased region" description="Low complexity" evidence="1">
    <location>
        <begin position="990"/>
        <end position="1002"/>
    </location>
</feature>
<evidence type="ECO:0000259" key="4">
    <source>
        <dbReference type="Pfam" id="PF23726"/>
    </source>
</evidence>
<dbReference type="InterPro" id="IPR050358">
    <property type="entry name" value="RSE1/DDB1/CFT1"/>
</dbReference>
<dbReference type="Pfam" id="PF23726">
    <property type="entry name" value="Beta-prop_RSE1_2nd"/>
    <property type="match status" value="1"/>
</dbReference>
<dbReference type="AlphaFoldDB" id="A0A7I8KDK9"/>
<reference evidence="5" key="1">
    <citation type="submission" date="2020-02" db="EMBL/GenBank/DDBJ databases">
        <authorList>
            <person name="Scholz U."/>
            <person name="Mascher M."/>
            <person name="Fiebig A."/>
        </authorList>
    </citation>
    <scope>NUCLEOTIDE SEQUENCE</scope>
</reference>
<proteinExistence type="predicted"/>
<feature type="domain" description="RSE1/DDB1/CPSF1 C-terminal" evidence="3">
    <location>
        <begin position="741"/>
        <end position="1113"/>
    </location>
</feature>
<dbReference type="InterPro" id="IPR058543">
    <property type="entry name" value="Beta-prop_RSE1/DDB1/CPSF1_2nd"/>
</dbReference>
<name>A0A7I8KDK9_SPIIN</name>
<feature type="domain" description="RSE1/DDB1/CPSF1 second beta-propeller" evidence="4">
    <location>
        <begin position="352"/>
        <end position="692"/>
    </location>
</feature>
<dbReference type="Proteomes" id="UP000663760">
    <property type="component" value="Chromosome 4"/>
</dbReference>
<protein>
    <submittedName>
        <fullName evidence="5">Uncharacterized protein</fullName>
    </submittedName>
</protein>
<dbReference type="Gene3D" id="2.130.10.10">
    <property type="entry name" value="YVTN repeat-like/Quinoprotein amine dehydrogenase"/>
    <property type="match status" value="1"/>
</dbReference>
<evidence type="ECO:0000313" key="5">
    <source>
        <dbReference type="EMBL" id="CAA7395356.1"/>
    </source>
</evidence>
<dbReference type="GO" id="GO:0005634">
    <property type="term" value="C:nucleus"/>
    <property type="evidence" value="ECO:0007669"/>
    <property type="project" value="InterPro"/>
</dbReference>
<accession>A0A7I8KDK9</accession>
<feature type="region of interest" description="Disordered" evidence="1">
    <location>
        <begin position="984"/>
        <end position="1011"/>
    </location>
</feature>
<dbReference type="EMBL" id="LR746267">
    <property type="protein sequence ID" value="CAA7395356.1"/>
    <property type="molecule type" value="Genomic_DNA"/>
</dbReference>
<gene>
    <name evidence="5" type="ORF">SI8410_04006017</name>
</gene>
<dbReference type="OrthoDB" id="20774at2759"/>
<evidence type="ECO:0000256" key="1">
    <source>
        <dbReference type="SAM" id="MobiDB-lite"/>
    </source>
</evidence>
<sequence>MILHLTFVLIGSGYFLAVSAYEDQFAVLSVSLSAGSDIIDKIIYYPSEDKGGTHIGKASPRVNLCGTIWSMSFISKGNEQVGGDEHDCLLALVVHMKGAALNELLLFGCNSSENTIEVISLFSEAGTLALGITEVPHLSGFAVLFRLGDIILMDLRDPTNPCSIQKISLNASVADDHSSDESSRGLDVDDEGMFEAAACALLELRDSTCKFVSSWAWESSDSIRPKLVVCIDTGELFMIDIHSDFEGARMILSNCFFSVSPCKVLLWAERGFIAAIVEMGDGMILKLEHGRLQCTYLIQNVSPILDLCLAECHDEKQDQMFACCGMNPEGSVRIVRSGVSVERLLKTLPIYEGITGTWAMQISENDSHHSFLVISFVEETRVLSVGLSFSDVTDAVGFQADVCTLACGLLSDGILVQIHRTGVRICLPVAFAKGERSAPVCASWYPDDMTINLGAVGRNLIVVATSNPCFIILLGIRAPSTYEYEIYEIGNMRPQNEISCISIPKKTFNQGSLRPNISLAEKIVESAIPPGFEFDMTFVVGTHKPSVEILSVIPGKTCRLIAVGSISITNTFGSPPSGCIPENVRIVVVDQFYVLAGLRNGMLLRYEWPAISSLVAFRPIGVTPVFLVPLHDSLDSDIIALSDKPWLLQAARHSLAYTSIPFQSATHATPVNSDACPKGILFVAENCLHLVEIIHRKRLNVGKFGLEGSPRKILYHNESKTLLVMRSGLCDDSCLSDIYRMDPLSGSVLARFKCESGETAKSMQIAKVGNEQVLVVGTSRTQGRVIMPSGESESSLCRSPDNTYDEVQLDNMEAEQLQVVACLSMPGVVLSVCSYLDRYILASAGSFLCVCGFLNDNPHRLRRLATMKSRFTITCLAAHFTRIAAGDCRDGILFYTYQEDLKKLELLYCDPVHRLVGDCALIDLDTAVVSDRRGSICILSSPNHLEDNASPERNLRIRCSYYLGETVMSIRKVDSTSLLVMNSHTNSHTPVGGPPFSSTSSPGHPPSPFKVNVDGSDLYKLPVDEASKAHSNSKTSPHSAKGSIVAGTMLGSVIAFVPVTSEEHKLLEAVQARLANYPLTAPILGNDHAEFRGRGLLDGVPTMLDGDMLAQFLELTSSQQEEVLDISRSRQAAEASWSPNPPGISVDEVVRFLERVHYALS</sequence>
<feature type="signal peptide" evidence="2">
    <location>
        <begin position="1"/>
        <end position="20"/>
    </location>
</feature>
<evidence type="ECO:0000259" key="3">
    <source>
        <dbReference type="Pfam" id="PF03178"/>
    </source>
</evidence>
<feature type="chain" id="PRO_5029761344" evidence="2">
    <location>
        <begin position="21"/>
        <end position="1161"/>
    </location>
</feature>
<evidence type="ECO:0000256" key="2">
    <source>
        <dbReference type="SAM" id="SignalP"/>
    </source>
</evidence>
<dbReference type="PANTHER" id="PTHR10644">
    <property type="entry name" value="DNA REPAIR/RNA PROCESSING CPSF FAMILY"/>
    <property type="match status" value="1"/>
</dbReference>
<evidence type="ECO:0000313" key="6">
    <source>
        <dbReference type="Proteomes" id="UP000663760"/>
    </source>
</evidence>
<keyword evidence="6" id="KW-1185">Reference proteome</keyword>
<organism evidence="5 6">
    <name type="scientific">Spirodela intermedia</name>
    <name type="common">Intermediate duckweed</name>
    <dbReference type="NCBI Taxonomy" id="51605"/>
    <lineage>
        <taxon>Eukaryota</taxon>
        <taxon>Viridiplantae</taxon>
        <taxon>Streptophyta</taxon>
        <taxon>Embryophyta</taxon>
        <taxon>Tracheophyta</taxon>
        <taxon>Spermatophyta</taxon>
        <taxon>Magnoliopsida</taxon>
        <taxon>Liliopsida</taxon>
        <taxon>Araceae</taxon>
        <taxon>Lemnoideae</taxon>
        <taxon>Spirodela</taxon>
    </lineage>
</organism>